<accession>A0A8J5GMB3</accession>
<organism evidence="3 4">
    <name type="scientific">Zingiber officinale</name>
    <name type="common">Ginger</name>
    <name type="synonym">Amomum zingiber</name>
    <dbReference type="NCBI Taxonomy" id="94328"/>
    <lineage>
        <taxon>Eukaryota</taxon>
        <taxon>Viridiplantae</taxon>
        <taxon>Streptophyta</taxon>
        <taxon>Embryophyta</taxon>
        <taxon>Tracheophyta</taxon>
        <taxon>Spermatophyta</taxon>
        <taxon>Magnoliopsida</taxon>
        <taxon>Liliopsida</taxon>
        <taxon>Zingiberales</taxon>
        <taxon>Zingiberaceae</taxon>
        <taxon>Zingiber</taxon>
    </lineage>
</organism>
<keyword evidence="1" id="KW-0472">Membrane</keyword>
<proteinExistence type="predicted"/>
<feature type="signal peptide" evidence="2">
    <location>
        <begin position="1"/>
        <end position="27"/>
    </location>
</feature>
<protein>
    <submittedName>
        <fullName evidence="3">Uncharacterized protein</fullName>
    </submittedName>
</protein>
<dbReference type="AlphaFoldDB" id="A0A8J5GMB3"/>
<comment type="caution">
    <text evidence="3">The sequence shown here is derived from an EMBL/GenBank/DDBJ whole genome shotgun (WGS) entry which is preliminary data.</text>
</comment>
<evidence type="ECO:0000313" key="4">
    <source>
        <dbReference type="Proteomes" id="UP000734854"/>
    </source>
</evidence>
<evidence type="ECO:0000256" key="2">
    <source>
        <dbReference type="SAM" id="SignalP"/>
    </source>
</evidence>
<sequence>MAMARRILGRLLAIALVLAHWWAAAEASHVVYESLQSVTAAVVSSELRPRFHFQSQRNWLNGASSTLFLFLSVIVVLRIFAGGDAAGEL</sequence>
<evidence type="ECO:0000313" key="3">
    <source>
        <dbReference type="EMBL" id="KAG6502952.1"/>
    </source>
</evidence>
<feature type="chain" id="PRO_5035271464" evidence="2">
    <location>
        <begin position="28"/>
        <end position="89"/>
    </location>
</feature>
<name>A0A8J5GMB3_ZINOF</name>
<keyword evidence="4" id="KW-1185">Reference proteome</keyword>
<keyword evidence="2" id="KW-0732">Signal</keyword>
<dbReference type="EMBL" id="JACMSC010000010">
    <property type="protein sequence ID" value="KAG6502952.1"/>
    <property type="molecule type" value="Genomic_DNA"/>
</dbReference>
<dbReference type="Proteomes" id="UP000734854">
    <property type="component" value="Unassembled WGS sequence"/>
</dbReference>
<keyword evidence="1" id="KW-0812">Transmembrane</keyword>
<reference evidence="3 4" key="1">
    <citation type="submission" date="2020-08" db="EMBL/GenBank/DDBJ databases">
        <title>Plant Genome Project.</title>
        <authorList>
            <person name="Zhang R.-G."/>
        </authorList>
    </citation>
    <scope>NUCLEOTIDE SEQUENCE [LARGE SCALE GENOMIC DNA]</scope>
    <source>
        <tissue evidence="3">Rhizome</tissue>
    </source>
</reference>
<evidence type="ECO:0000256" key="1">
    <source>
        <dbReference type="SAM" id="Phobius"/>
    </source>
</evidence>
<keyword evidence="1" id="KW-1133">Transmembrane helix</keyword>
<feature type="transmembrane region" description="Helical" evidence="1">
    <location>
        <begin position="59"/>
        <end position="81"/>
    </location>
</feature>
<gene>
    <name evidence="3" type="ORF">ZIOFF_035241</name>
</gene>